<dbReference type="Proteomes" id="UP000192920">
    <property type="component" value="Unassembled WGS sequence"/>
</dbReference>
<dbReference type="AlphaFoldDB" id="A0A1Y6BS00"/>
<dbReference type="PANTHER" id="PTHR28008:SF1">
    <property type="entry name" value="DOMAIN PROTEIN, PUTATIVE (AFU_ORTHOLOGUE AFUA_3G10980)-RELATED"/>
    <property type="match status" value="1"/>
</dbReference>
<evidence type="ECO:0000313" key="1">
    <source>
        <dbReference type="EMBL" id="SMF25083.1"/>
    </source>
</evidence>
<gene>
    <name evidence="1" type="ORF">SAMN02745746_02151</name>
</gene>
<keyword evidence="2" id="KW-1185">Reference proteome</keyword>
<dbReference type="PANTHER" id="PTHR28008">
    <property type="entry name" value="DOMAIN PROTEIN, PUTATIVE (AFU_ORTHOLOGUE AFUA_3G10980)-RELATED"/>
    <property type="match status" value="1"/>
</dbReference>
<evidence type="ECO:0008006" key="3">
    <source>
        <dbReference type="Google" id="ProtNLM"/>
    </source>
</evidence>
<dbReference type="EMBL" id="FXAG01000010">
    <property type="protein sequence ID" value="SMF25083.1"/>
    <property type="molecule type" value="Genomic_DNA"/>
</dbReference>
<evidence type="ECO:0000313" key="2">
    <source>
        <dbReference type="Proteomes" id="UP000192920"/>
    </source>
</evidence>
<reference evidence="2" key="1">
    <citation type="submission" date="2017-04" db="EMBL/GenBank/DDBJ databases">
        <authorList>
            <person name="Varghese N."/>
            <person name="Submissions S."/>
        </authorList>
    </citation>
    <scope>NUCLEOTIDE SEQUENCE [LARGE SCALE GENOMIC DNA]</scope>
    <source>
        <strain evidence="2">DSM 22618</strain>
    </source>
</reference>
<protein>
    <recommendedName>
        <fullName evidence="3">VanZ like family protein</fullName>
    </recommendedName>
</protein>
<dbReference type="NCBIfam" id="NF037970">
    <property type="entry name" value="vanZ_1"/>
    <property type="match status" value="1"/>
</dbReference>
<organism evidence="1 2">
    <name type="scientific">Pseudogulbenkiania subflava DSM 22618</name>
    <dbReference type="NCBI Taxonomy" id="1123014"/>
    <lineage>
        <taxon>Bacteria</taxon>
        <taxon>Pseudomonadati</taxon>
        <taxon>Pseudomonadota</taxon>
        <taxon>Betaproteobacteria</taxon>
        <taxon>Neisseriales</taxon>
        <taxon>Chromobacteriaceae</taxon>
        <taxon>Pseudogulbenkiania</taxon>
    </lineage>
</organism>
<name>A0A1Y6BS00_9NEIS</name>
<accession>A0A1Y6BS00</accession>
<proteinExistence type="predicted"/>
<dbReference type="RefSeq" id="WP_085276407.1">
    <property type="nucleotide sequence ID" value="NZ_FXAG01000010.1"/>
</dbReference>
<sequence length="119" mass="12899">MPCRALLPPLLWWGLSLWLLLKPGGEPSALPYFDKIGHFVLFGVQAALLGWGLRRGGVARPRLTAWLCCVLWAGLSEGLQAWLTVDRAAEWLDVLADVLGASLVLARLARFVAPAGKAV</sequence>
<dbReference type="STRING" id="1123014.SAMN02745746_02151"/>